<organism evidence="1 2">
    <name type="scientific">Operophtera brumata</name>
    <name type="common">Winter moth</name>
    <name type="synonym">Phalaena brumata</name>
    <dbReference type="NCBI Taxonomy" id="104452"/>
    <lineage>
        <taxon>Eukaryota</taxon>
        <taxon>Metazoa</taxon>
        <taxon>Ecdysozoa</taxon>
        <taxon>Arthropoda</taxon>
        <taxon>Hexapoda</taxon>
        <taxon>Insecta</taxon>
        <taxon>Pterygota</taxon>
        <taxon>Neoptera</taxon>
        <taxon>Endopterygota</taxon>
        <taxon>Lepidoptera</taxon>
        <taxon>Glossata</taxon>
        <taxon>Ditrysia</taxon>
        <taxon>Geometroidea</taxon>
        <taxon>Geometridae</taxon>
        <taxon>Larentiinae</taxon>
        <taxon>Operophtera</taxon>
    </lineage>
</organism>
<gene>
    <name evidence="1" type="ORF">OBRU01_04379</name>
</gene>
<dbReference type="InterPro" id="IPR009030">
    <property type="entry name" value="Growth_fac_rcpt_cys_sf"/>
</dbReference>
<keyword evidence="2" id="KW-1185">Reference proteome</keyword>
<proteinExistence type="predicted"/>
<name>A0A0L7LQ66_OPEBR</name>
<evidence type="ECO:0000313" key="2">
    <source>
        <dbReference type="Proteomes" id="UP000037510"/>
    </source>
</evidence>
<comment type="caution">
    <text evidence="1">The sequence shown here is derived from an EMBL/GenBank/DDBJ whole genome shotgun (WGS) entry which is preliminary data.</text>
</comment>
<dbReference type="EMBL" id="JTDY01000408">
    <property type="protein sequence ID" value="KOB77336.1"/>
    <property type="molecule type" value="Genomic_DNA"/>
</dbReference>
<dbReference type="AlphaFoldDB" id="A0A0L7LQ66"/>
<accession>A0A0L7LQ66</accession>
<dbReference type="SUPFAM" id="SSF57184">
    <property type="entry name" value="Growth factor receptor domain"/>
    <property type="match status" value="1"/>
</dbReference>
<reference evidence="1 2" key="1">
    <citation type="journal article" date="2015" name="Genome Biol. Evol.">
        <title>The genome of winter moth (Operophtera brumata) provides a genomic perspective on sexual dimorphism and phenology.</title>
        <authorList>
            <person name="Derks M.F."/>
            <person name="Smit S."/>
            <person name="Salis L."/>
            <person name="Schijlen E."/>
            <person name="Bossers A."/>
            <person name="Mateman C."/>
            <person name="Pijl A.S."/>
            <person name="de Ridder D."/>
            <person name="Groenen M.A."/>
            <person name="Visser M.E."/>
            <person name="Megens H.J."/>
        </authorList>
    </citation>
    <scope>NUCLEOTIDE SEQUENCE [LARGE SCALE GENOMIC DNA]</scope>
    <source>
        <strain evidence="1">WM2013NL</strain>
        <tissue evidence="1">Head and thorax</tissue>
    </source>
</reference>
<sequence>MINLQTYGFEVGCSSPAEECSINNATHSGMWLPSPTLCNCCEFCLPFYGENEHCSTGGPGTGFTVGRCGDGLTCVPDASDGHNYCQRSNTGGPGTGFTVGRCADVLTCVPDASDGHNYCQRMESKCHSAQDTFDASQAAGEVGAMEMRPHCDGKGNYASFDCVPAHT</sequence>
<evidence type="ECO:0000313" key="1">
    <source>
        <dbReference type="EMBL" id="KOB77336.1"/>
    </source>
</evidence>
<dbReference type="Proteomes" id="UP000037510">
    <property type="component" value="Unassembled WGS sequence"/>
</dbReference>
<protein>
    <submittedName>
        <fullName evidence="1">Uncharacterized protein</fullName>
    </submittedName>
</protein>